<gene>
    <name evidence="4" type="ORF">NP493_3g11038</name>
</gene>
<feature type="transmembrane region" description="Helical" evidence="2">
    <location>
        <begin position="140"/>
        <end position="164"/>
    </location>
</feature>
<feature type="transmembrane region" description="Helical" evidence="2">
    <location>
        <begin position="59"/>
        <end position="78"/>
    </location>
</feature>
<feature type="transmembrane region" description="Helical" evidence="2">
    <location>
        <begin position="487"/>
        <end position="504"/>
    </location>
</feature>
<proteinExistence type="predicted"/>
<dbReference type="PROSITE" id="PS50850">
    <property type="entry name" value="MFS"/>
    <property type="match status" value="1"/>
</dbReference>
<dbReference type="GO" id="GO:0016020">
    <property type="term" value="C:membrane"/>
    <property type="evidence" value="ECO:0007669"/>
    <property type="project" value="UniProtKB-SubCell"/>
</dbReference>
<feature type="transmembrane region" description="Helical" evidence="2">
    <location>
        <begin position="510"/>
        <end position="533"/>
    </location>
</feature>
<protein>
    <recommendedName>
        <fullName evidence="3">Major facilitator superfamily (MFS) profile domain-containing protein</fullName>
    </recommendedName>
</protein>
<dbReference type="Pfam" id="PF07690">
    <property type="entry name" value="MFS_1"/>
    <property type="match status" value="2"/>
</dbReference>
<feature type="domain" description="Major facilitator superfamily (MFS) profile" evidence="3">
    <location>
        <begin position="1"/>
        <end position="599"/>
    </location>
</feature>
<dbReference type="PANTHER" id="PTHR11360">
    <property type="entry name" value="MONOCARBOXYLATE TRANSPORTER"/>
    <property type="match status" value="1"/>
</dbReference>
<feature type="transmembrane region" description="Helical" evidence="2">
    <location>
        <begin position="575"/>
        <end position="594"/>
    </location>
</feature>
<feature type="transmembrane region" description="Helical" evidence="2">
    <location>
        <begin position="416"/>
        <end position="434"/>
    </location>
</feature>
<dbReference type="InterPro" id="IPR011701">
    <property type="entry name" value="MFS"/>
</dbReference>
<evidence type="ECO:0000256" key="2">
    <source>
        <dbReference type="SAM" id="Phobius"/>
    </source>
</evidence>
<dbReference type="GO" id="GO:0008028">
    <property type="term" value="F:monocarboxylic acid transmembrane transporter activity"/>
    <property type="evidence" value="ECO:0007669"/>
    <property type="project" value="TreeGrafter"/>
</dbReference>
<evidence type="ECO:0000313" key="5">
    <source>
        <dbReference type="Proteomes" id="UP001209878"/>
    </source>
</evidence>
<feature type="transmembrane region" description="Helical" evidence="2">
    <location>
        <begin position="107"/>
        <end position="134"/>
    </location>
</feature>
<evidence type="ECO:0000313" key="4">
    <source>
        <dbReference type="EMBL" id="KAK2194069.1"/>
    </source>
</evidence>
<keyword evidence="5" id="KW-1185">Reference proteome</keyword>
<feature type="transmembrane region" description="Helical" evidence="2">
    <location>
        <begin position="454"/>
        <end position="475"/>
    </location>
</feature>
<dbReference type="SUPFAM" id="SSF103473">
    <property type="entry name" value="MFS general substrate transporter"/>
    <property type="match status" value="1"/>
</dbReference>
<evidence type="ECO:0000259" key="3">
    <source>
        <dbReference type="PROSITE" id="PS50850"/>
    </source>
</evidence>
<dbReference type="Proteomes" id="UP001209878">
    <property type="component" value="Unassembled WGS sequence"/>
</dbReference>
<dbReference type="InterPro" id="IPR036259">
    <property type="entry name" value="MFS_trans_sf"/>
</dbReference>
<dbReference type="PANTHER" id="PTHR11360:SF286">
    <property type="entry name" value="GH22266P"/>
    <property type="match status" value="1"/>
</dbReference>
<sequence>MSTTSLGPPDGGWGWVVVFASFVCTSVVDGVCNSYGLFLPHIMAYFGESRAKSSLAGSLMAGGFLSVGPVVSAVIHQFGCRTSMMSGAILTTAALVLCRFSPNIDVFIFFFGIAGGVGLGFIYLPSMVMVGYYFDRHRALALGIVSAGAGAGMLAIAPACAFFLSQFDWKNSCMLMAAFPLQCLVMGALMRPMDMRRDQSTESFVGDNGNSHDIEKKAITRRRSSRKADCALLTPGWLQTSSYHDVRKLDTIGRSFAAITEHDGRVTNTPTSHNVTDHVMNTVHTTANDHMRHESHVTSRHSKSAGNLAKPTNRCHHVRQVGASVGHRSRSCGELTAVSTRRPSAARKCDGFHASADPLHRKDLIYGGSLAALAVVEFPPARRALSAGAREPSRRAWRGACSSLGNLLDLSVLRNVYFVIISFASVFIQLGYYIPFVFLADYAASLGVDPSSTASLLVIIGVTNTIGRVTAGALANVPSVNILHLNNVSLVITGVATALCGALCNCFAHLAIYAAVFGFFVAAFVPLSTMFLINYLRISKLTKAFGLLSLVRGLSSVAGPPIAGAIRDASTSYSPTFYFAGALFVTAGLVHYLLPVVDWWRPATPPPHDASEVVVNVCDDDKESYYCSV</sequence>
<evidence type="ECO:0000256" key="1">
    <source>
        <dbReference type="ARBA" id="ARBA00004141"/>
    </source>
</evidence>
<comment type="subcellular location">
    <subcellularLocation>
        <location evidence="1">Membrane</location>
        <topology evidence="1">Multi-pass membrane protein</topology>
    </subcellularLocation>
</comment>
<name>A0AAD9PFW9_RIDPI</name>
<comment type="caution">
    <text evidence="4">The sequence shown here is derived from an EMBL/GenBank/DDBJ whole genome shotgun (WGS) entry which is preliminary data.</text>
</comment>
<keyword evidence="2" id="KW-0812">Transmembrane</keyword>
<dbReference type="AlphaFoldDB" id="A0AAD9PFW9"/>
<dbReference type="Gene3D" id="1.20.1250.20">
    <property type="entry name" value="MFS general substrate transporter like domains"/>
    <property type="match status" value="2"/>
</dbReference>
<dbReference type="EMBL" id="JAODUO010000003">
    <property type="protein sequence ID" value="KAK2194069.1"/>
    <property type="molecule type" value="Genomic_DNA"/>
</dbReference>
<organism evidence="4 5">
    <name type="scientific">Ridgeia piscesae</name>
    <name type="common">Tubeworm</name>
    <dbReference type="NCBI Taxonomy" id="27915"/>
    <lineage>
        <taxon>Eukaryota</taxon>
        <taxon>Metazoa</taxon>
        <taxon>Spiralia</taxon>
        <taxon>Lophotrochozoa</taxon>
        <taxon>Annelida</taxon>
        <taxon>Polychaeta</taxon>
        <taxon>Sedentaria</taxon>
        <taxon>Canalipalpata</taxon>
        <taxon>Sabellida</taxon>
        <taxon>Siboglinidae</taxon>
        <taxon>Ridgeia</taxon>
    </lineage>
</organism>
<feature type="transmembrane region" description="Helical" evidence="2">
    <location>
        <begin position="12"/>
        <end position="38"/>
    </location>
</feature>
<reference evidence="4" key="1">
    <citation type="journal article" date="2023" name="Mol. Biol. Evol.">
        <title>Third-Generation Sequencing Reveals the Adaptive Role of the Epigenome in Three Deep-Sea Polychaetes.</title>
        <authorList>
            <person name="Perez M."/>
            <person name="Aroh O."/>
            <person name="Sun Y."/>
            <person name="Lan Y."/>
            <person name="Juniper S.K."/>
            <person name="Young C.R."/>
            <person name="Angers B."/>
            <person name="Qian P.Y."/>
        </authorList>
    </citation>
    <scope>NUCLEOTIDE SEQUENCE</scope>
    <source>
        <strain evidence="4">R07B-5</strain>
    </source>
</reference>
<dbReference type="InterPro" id="IPR050327">
    <property type="entry name" value="Proton-linked_MCT"/>
</dbReference>
<keyword evidence="2" id="KW-0472">Membrane</keyword>
<dbReference type="InterPro" id="IPR020846">
    <property type="entry name" value="MFS_dom"/>
</dbReference>
<accession>A0AAD9PFW9</accession>
<keyword evidence="2" id="KW-1133">Transmembrane helix</keyword>